<comment type="function">
    <text evidence="9">Common component of the spliceosome and rRNA processing machinery.</text>
</comment>
<sequence>MLLNPHHESTQNMTGETVTHKSYPLADVQLTITILDLVQQAANSKQLKKGPSEATRDLNRGFSEFVVMAADTEDFEMISHIPFLAEYKNVAYVFCSFKRRIGESILVDFQDVIKKILIMHEVKSFPISDAINRSFKPSSLSTESTQKMIEEAVMPKSYPLADAELTIRILNVVQLAANSKQIKKGPIEVTKALHMDFCEFVVMAADTPDFETIIHIPLLAEDKNVAYVFVPSQEELGRACGVERPVISCSLISTEKSQLRSQIQQLKDVIQKLLI</sequence>
<evidence type="ECO:0000259" key="10">
    <source>
        <dbReference type="Pfam" id="PF01248"/>
    </source>
</evidence>
<evidence type="ECO:0000313" key="11">
    <source>
        <dbReference type="EMBL" id="CAH1449071.1"/>
    </source>
</evidence>
<dbReference type="GO" id="GO:0000398">
    <property type="term" value="P:mRNA splicing, via spliceosome"/>
    <property type="evidence" value="ECO:0007669"/>
    <property type="project" value="UniProtKB-UniRule"/>
</dbReference>
<evidence type="ECO:0000256" key="7">
    <source>
        <dbReference type="ARBA" id="ARBA00023242"/>
    </source>
</evidence>
<evidence type="ECO:0000313" key="12">
    <source>
        <dbReference type="Proteomes" id="UP001157418"/>
    </source>
</evidence>
<keyword evidence="3" id="KW-0507">mRNA processing</keyword>
<comment type="function">
    <text evidence="9">Required for ribosome biogenesis. Part of a complex which catalyzes pseudouridylation of rRNA. This involves the isomerization of uridine such that the ribose is subsequently attached to C5, instead of the normal N1. Pseudouridine ('psi') residues may serve to stabilize the conformation of rRNAs.</text>
</comment>
<keyword evidence="6" id="KW-0508">mRNA splicing</keyword>
<dbReference type="InterPro" id="IPR004038">
    <property type="entry name" value="Ribosomal_eL8/eL30/eS12/Gad45"/>
</dbReference>
<dbReference type="FunFam" id="3.30.1330.30:FF:000002">
    <property type="entry name" value="NHP2-like protein 1 homolog"/>
    <property type="match status" value="1"/>
</dbReference>
<dbReference type="Proteomes" id="UP001157418">
    <property type="component" value="Unassembled WGS sequence"/>
</dbReference>
<keyword evidence="12" id="KW-1185">Reference proteome</keyword>
<dbReference type="GO" id="GO:0031429">
    <property type="term" value="C:box H/ACA snoRNP complex"/>
    <property type="evidence" value="ECO:0007669"/>
    <property type="project" value="UniProtKB-UniRule"/>
</dbReference>
<dbReference type="SUPFAM" id="SSF55315">
    <property type="entry name" value="L30e-like"/>
    <property type="match status" value="2"/>
</dbReference>
<dbReference type="Gene3D" id="3.30.1330.30">
    <property type="match status" value="2"/>
</dbReference>
<keyword evidence="7 9" id="KW-0539">Nucleus</keyword>
<evidence type="ECO:0000256" key="6">
    <source>
        <dbReference type="ARBA" id="ARBA00023187"/>
    </source>
</evidence>
<evidence type="ECO:0000256" key="9">
    <source>
        <dbReference type="RuleBase" id="RU366039"/>
    </source>
</evidence>
<dbReference type="PRINTS" id="PR00881">
    <property type="entry name" value="L7ARS6FAMILY"/>
</dbReference>
<evidence type="ECO:0000256" key="5">
    <source>
        <dbReference type="ARBA" id="ARBA00022884"/>
    </source>
</evidence>
<dbReference type="InterPro" id="IPR002415">
    <property type="entry name" value="H/ACA_rnp_Nhp2-like"/>
</dbReference>
<dbReference type="InterPro" id="IPR018492">
    <property type="entry name" value="Ribosomal_eL8/Nhp2"/>
</dbReference>
<protein>
    <recommendedName>
        <fullName evidence="9">H/ACA ribonucleoprotein complex subunit 2</fullName>
    </recommendedName>
    <alternativeName>
        <fullName evidence="9">Nucleolar protein family A member 2</fullName>
    </alternativeName>
</protein>
<reference evidence="11 12" key="1">
    <citation type="submission" date="2022-01" db="EMBL/GenBank/DDBJ databases">
        <authorList>
            <person name="Xiong W."/>
            <person name="Schranz E."/>
        </authorList>
    </citation>
    <scope>NUCLEOTIDE SEQUENCE [LARGE SCALE GENOMIC DNA]</scope>
</reference>
<evidence type="ECO:0000256" key="3">
    <source>
        <dbReference type="ARBA" id="ARBA00022664"/>
    </source>
</evidence>
<feature type="domain" description="Ribosomal protein eL8/eL30/eS12/Gadd45" evidence="10">
    <location>
        <begin position="35"/>
        <end position="110"/>
    </location>
</feature>
<name>A0AAU9PFW9_9ASTR</name>
<evidence type="ECO:0000256" key="1">
    <source>
        <dbReference type="ARBA" id="ARBA00004604"/>
    </source>
</evidence>
<dbReference type="GO" id="GO:0031120">
    <property type="term" value="P:snRNA pseudouridine synthesis"/>
    <property type="evidence" value="ECO:0007669"/>
    <property type="project" value="UniProtKB-UniRule"/>
</dbReference>
<dbReference type="GO" id="GO:0005681">
    <property type="term" value="C:spliceosomal complex"/>
    <property type="evidence" value="ECO:0007669"/>
    <property type="project" value="UniProtKB-KW"/>
</dbReference>
<dbReference type="PRINTS" id="PR00883">
    <property type="entry name" value="NUCLEARHMG"/>
</dbReference>
<evidence type="ECO:0000256" key="8">
    <source>
        <dbReference type="ARBA" id="ARBA00023274"/>
    </source>
</evidence>
<evidence type="ECO:0000256" key="2">
    <source>
        <dbReference type="ARBA" id="ARBA00007337"/>
    </source>
</evidence>
<comment type="subcellular location">
    <subcellularLocation>
        <location evidence="1 9">Nucleus</location>
        <location evidence="1 9">Nucleolus</location>
    </subcellularLocation>
</comment>
<comment type="similarity">
    <text evidence="2 9">Belongs to the eukaryotic ribosomal protein eL8 family.</text>
</comment>
<dbReference type="PANTHER" id="PTHR23105">
    <property type="entry name" value="RIBOSOMAL PROTEIN L7AE FAMILY MEMBER"/>
    <property type="match status" value="1"/>
</dbReference>
<feature type="domain" description="Ribosomal protein eL8/eL30/eS12/Gadd45" evidence="10">
    <location>
        <begin position="169"/>
        <end position="258"/>
    </location>
</feature>
<proteinExistence type="inferred from homology"/>
<dbReference type="EMBL" id="CAKMRJ010005634">
    <property type="protein sequence ID" value="CAH1449071.1"/>
    <property type="molecule type" value="Genomic_DNA"/>
</dbReference>
<dbReference type="InterPro" id="IPR029064">
    <property type="entry name" value="Ribosomal_eL30-like_sf"/>
</dbReference>
<gene>
    <name evidence="11" type="ORF">LVIROSA_LOCUS34578</name>
</gene>
<comment type="caution">
    <text evidence="11">The sequence shown here is derived from an EMBL/GenBank/DDBJ whole genome shotgun (WGS) entry which is preliminary data.</text>
</comment>
<keyword evidence="8 9" id="KW-0687">Ribonucleoprotein</keyword>
<dbReference type="GO" id="GO:0003723">
    <property type="term" value="F:RNA binding"/>
    <property type="evidence" value="ECO:0007669"/>
    <property type="project" value="UniProtKB-UniRule"/>
</dbReference>
<dbReference type="AlphaFoldDB" id="A0AAU9PFW9"/>
<keyword evidence="4" id="KW-0747">Spliceosome</keyword>
<evidence type="ECO:0000256" key="4">
    <source>
        <dbReference type="ARBA" id="ARBA00022728"/>
    </source>
</evidence>
<keyword evidence="5 9" id="KW-0694">RNA-binding</keyword>
<dbReference type="Pfam" id="PF01248">
    <property type="entry name" value="Ribosomal_L7Ae"/>
    <property type="match status" value="2"/>
</dbReference>
<accession>A0AAU9PFW9</accession>
<dbReference type="InterPro" id="IPR050257">
    <property type="entry name" value="eL8/uL1-like"/>
</dbReference>
<organism evidence="11 12">
    <name type="scientific">Lactuca virosa</name>
    <dbReference type="NCBI Taxonomy" id="75947"/>
    <lineage>
        <taxon>Eukaryota</taxon>
        <taxon>Viridiplantae</taxon>
        <taxon>Streptophyta</taxon>
        <taxon>Embryophyta</taxon>
        <taxon>Tracheophyta</taxon>
        <taxon>Spermatophyta</taxon>
        <taxon>Magnoliopsida</taxon>
        <taxon>eudicotyledons</taxon>
        <taxon>Gunneridae</taxon>
        <taxon>Pentapetalae</taxon>
        <taxon>asterids</taxon>
        <taxon>campanulids</taxon>
        <taxon>Asterales</taxon>
        <taxon>Asteraceae</taxon>
        <taxon>Cichorioideae</taxon>
        <taxon>Cichorieae</taxon>
        <taxon>Lactucinae</taxon>
        <taxon>Lactuca</taxon>
    </lineage>
</organism>